<comment type="caution">
    <text evidence="9">The sequence shown here is derived from an EMBL/GenBank/DDBJ whole genome shotgun (WGS) entry which is preliminary data.</text>
</comment>
<dbReference type="InterPro" id="IPR018957">
    <property type="entry name" value="Znf_C3HC4_RING-type"/>
</dbReference>
<dbReference type="PANTHER" id="PTHR11224">
    <property type="entry name" value="MAKORIN-RELATED"/>
    <property type="match status" value="1"/>
</dbReference>
<evidence type="ECO:0000256" key="6">
    <source>
        <dbReference type="SAM" id="MobiDB-lite"/>
    </source>
</evidence>
<dbReference type="AlphaFoldDB" id="A0A8H6HW87"/>
<dbReference type="SUPFAM" id="SSF90229">
    <property type="entry name" value="CCCH zinc finger"/>
    <property type="match status" value="1"/>
</dbReference>
<evidence type="ECO:0000256" key="1">
    <source>
        <dbReference type="ARBA" id="ARBA00022679"/>
    </source>
</evidence>
<feature type="region of interest" description="Disordered" evidence="6">
    <location>
        <begin position="584"/>
        <end position="758"/>
    </location>
</feature>
<dbReference type="Gene3D" id="3.30.40.10">
    <property type="entry name" value="Zinc/RING finger domain, C3HC4 (zinc finger)"/>
    <property type="match status" value="1"/>
</dbReference>
<feature type="compositionally biased region" description="Acidic residues" evidence="6">
    <location>
        <begin position="529"/>
        <end position="539"/>
    </location>
</feature>
<sequence>MSTTVSASALTPPNTGSARPQTHKPRGVCRYYKEPRGCFAGDHCKFLHGDPVSNPPSASETSSAASERPAPVLLTPYDQAKICRYYVNGFCKRGEGCWFRHVLDPKKAGGTDGKREAEEVDDGSESDSEAPPCSICFEAPSTYGLLSGCNHVFCLSCIKQWRDSTKGPSMDVENSTKKKCPMCRTSSNFIIPSSIFVKHDTKEKEGIVEKYKGSMAKVQCRYFQKTLKTRKPMCPFGKDCFYKHENADGSLHVFTEGASVWINRYYGAHGRSGRNGNNIFVFSDTEADRSRLFGIPGLDLRTMRLVDLLETVNRVTAPRNPARPRNDRPAATPGAGAGPVDLGAFNVSLRPFSLLQMADEETAAAHRGNPQGNPPNFPPLPEFLASHRRTHQTVQGIEQSLDDLTSAMDAGASLDRISETVQNLQQNLRRNGPGGNGDSIERLTSLTDQMLASVDLLRGAGAVNTTPRNQAPGSAPATRNPGDPIFHRFPRRHVALQTNLSQPSTDIFARDSALSPEISGPATSRAYSSDDDDDDDDDMPALQSISNSSDEDMSDLYDSDSDSESDVNGDILEAIAQGLLNGLSDEYGRSRRDGVAGPGPQSNDELDDSDDEGPPPLIPIDSLEPETSWHDGIDQLAPPVSSPPPPFVTDGRGRVVWTSSESSSSGDGTSVRPSANPVPAPSYVPPAVAHLDFLATTDASTTPTPRPSSPSPPSSPSLASTPPADSRKPADAGSIQSERSATTEDEQGVSAASDVSAT</sequence>
<dbReference type="PROSITE" id="PS00518">
    <property type="entry name" value="ZF_RING_1"/>
    <property type="match status" value="1"/>
</dbReference>
<feature type="zinc finger region" description="C3H1-type" evidence="5">
    <location>
        <begin position="214"/>
        <end position="247"/>
    </location>
</feature>
<dbReference type="GO" id="GO:0000209">
    <property type="term" value="P:protein polyubiquitination"/>
    <property type="evidence" value="ECO:0007669"/>
    <property type="project" value="InterPro"/>
</dbReference>
<keyword evidence="2 5" id="KW-0479">Metal-binding</keyword>
<feature type="zinc finger region" description="C3H1-type" evidence="5">
    <location>
        <begin position="77"/>
        <end position="104"/>
    </location>
</feature>
<evidence type="ECO:0000313" key="10">
    <source>
        <dbReference type="Proteomes" id="UP000521943"/>
    </source>
</evidence>
<dbReference type="PROSITE" id="PS50103">
    <property type="entry name" value="ZF_C3H1"/>
    <property type="match status" value="3"/>
</dbReference>
<keyword evidence="10" id="KW-1185">Reference proteome</keyword>
<feature type="region of interest" description="Disordered" evidence="6">
    <location>
        <begin position="463"/>
        <end position="487"/>
    </location>
</feature>
<feature type="region of interest" description="Disordered" evidence="6">
    <location>
        <begin position="1"/>
        <end position="25"/>
    </location>
</feature>
<dbReference type="Pfam" id="PF00097">
    <property type="entry name" value="zf-C3HC4"/>
    <property type="match status" value="1"/>
</dbReference>
<name>A0A8H6HW87_9AGAR</name>
<feature type="compositionally biased region" description="Acidic residues" evidence="6">
    <location>
        <begin position="549"/>
        <end position="567"/>
    </location>
</feature>
<evidence type="ECO:0000256" key="2">
    <source>
        <dbReference type="ARBA" id="ARBA00022723"/>
    </source>
</evidence>
<feature type="compositionally biased region" description="Acidic residues" evidence="6">
    <location>
        <begin position="604"/>
        <end position="613"/>
    </location>
</feature>
<dbReference type="InterPro" id="IPR045072">
    <property type="entry name" value="MKRN-like"/>
</dbReference>
<feature type="domain" description="C3H1-type" evidence="8">
    <location>
        <begin position="77"/>
        <end position="104"/>
    </location>
</feature>
<feature type="region of interest" description="Disordered" evidence="6">
    <location>
        <begin position="108"/>
        <end position="130"/>
    </location>
</feature>
<organism evidence="9 10">
    <name type="scientific">Ephemerocybe angulata</name>
    <dbReference type="NCBI Taxonomy" id="980116"/>
    <lineage>
        <taxon>Eukaryota</taxon>
        <taxon>Fungi</taxon>
        <taxon>Dikarya</taxon>
        <taxon>Basidiomycota</taxon>
        <taxon>Agaricomycotina</taxon>
        <taxon>Agaricomycetes</taxon>
        <taxon>Agaricomycetidae</taxon>
        <taxon>Agaricales</taxon>
        <taxon>Agaricineae</taxon>
        <taxon>Psathyrellaceae</taxon>
        <taxon>Ephemerocybe</taxon>
    </lineage>
</organism>
<dbReference type="Gene3D" id="3.30.1370.210">
    <property type="match status" value="1"/>
</dbReference>
<evidence type="ECO:0000256" key="5">
    <source>
        <dbReference type="PROSITE-ProRule" id="PRU00723"/>
    </source>
</evidence>
<feature type="compositionally biased region" description="Acidic residues" evidence="6">
    <location>
        <begin position="118"/>
        <end position="128"/>
    </location>
</feature>
<dbReference type="PANTHER" id="PTHR11224:SF10">
    <property type="entry name" value="IP09428P-RELATED"/>
    <property type="match status" value="1"/>
</dbReference>
<feature type="compositionally biased region" description="Pro residues" evidence="6">
    <location>
        <begin position="704"/>
        <end position="715"/>
    </location>
</feature>
<evidence type="ECO:0000259" key="7">
    <source>
        <dbReference type="PROSITE" id="PS50089"/>
    </source>
</evidence>
<protein>
    <recommendedName>
        <fullName evidence="11">RING-type E3 ubiquitin transferase</fullName>
    </recommendedName>
</protein>
<proteinExistence type="predicted"/>
<dbReference type="InterPro" id="IPR000571">
    <property type="entry name" value="Znf_CCCH"/>
</dbReference>
<dbReference type="EMBL" id="JACGCI010000041">
    <property type="protein sequence ID" value="KAF6752993.1"/>
    <property type="molecule type" value="Genomic_DNA"/>
</dbReference>
<evidence type="ECO:0008006" key="11">
    <source>
        <dbReference type="Google" id="ProtNLM"/>
    </source>
</evidence>
<feature type="region of interest" description="Disordered" evidence="6">
    <location>
        <begin position="513"/>
        <end position="570"/>
    </location>
</feature>
<dbReference type="SUPFAM" id="SSF57850">
    <property type="entry name" value="RING/U-box"/>
    <property type="match status" value="1"/>
</dbReference>
<dbReference type="SMART" id="SM00356">
    <property type="entry name" value="ZnF_C3H1"/>
    <property type="match status" value="3"/>
</dbReference>
<dbReference type="InterPro" id="IPR001841">
    <property type="entry name" value="Znf_RING"/>
</dbReference>
<feature type="zinc finger region" description="C3H1-type" evidence="5">
    <location>
        <begin position="24"/>
        <end position="51"/>
    </location>
</feature>
<dbReference type="Proteomes" id="UP000521943">
    <property type="component" value="Unassembled WGS sequence"/>
</dbReference>
<feature type="compositionally biased region" description="Low complexity" evidence="6">
    <location>
        <begin position="658"/>
        <end position="675"/>
    </location>
</feature>
<dbReference type="GO" id="GO:0008270">
    <property type="term" value="F:zinc ion binding"/>
    <property type="evidence" value="ECO:0007669"/>
    <property type="project" value="UniProtKB-KW"/>
</dbReference>
<dbReference type="OrthoDB" id="250836at2759"/>
<evidence type="ECO:0000313" key="9">
    <source>
        <dbReference type="EMBL" id="KAF6752993.1"/>
    </source>
</evidence>
<dbReference type="SMART" id="SM00184">
    <property type="entry name" value="RING"/>
    <property type="match status" value="1"/>
</dbReference>
<feature type="compositionally biased region" description="Polar residues" evidence="6">
    <location>
        <begin position="463"/>
        <end position="472"/>
    </location>
</feature>
<dbReference type="InterPro" id="IPR013083">
    <property type="entry name" value="Znf_RING/FYVE/PHD"/>
</dbReference>
<evidence type="ECO:0000256" key="4">
    <source>
        <dbReference type="ARBA" id="ARBA00022833"/>
    </source>
</evidence>
<feature type="compositionally biased region" description="Polar residues" evidence="6">
    <location>
        <begin position="1"/>
        <end position="20"/>
    </location>
</feature>
<dbReference type="InterPro" id="IPR036855">
    <property type="entry name" value="Znf_CCCH_sf"/>
</dbReference>
<keyword evidence="1" id="KW-0808">Transferase</keyword>
<dbReference type="PROSITE" id="PS50089">
    <property type="entry name" value="ZF_RING_2"/>
    <property type="match status" value="1"/>
</dbReference>
<feature type="compositionally biased region" description="Low complexity" evidence="6">
    <location>
        <begin position="685"/>
        <end position="703"/>
    </location>
</feature>
<feature type="region of interest" description="Disordered" evidence="6">
    <location>
        <begin position="316"/>
        <end position="337"/>
    </location>
</feature>
<dbReference type="InterPro" id="IPR017907">
    <property type="entry name" value="Znf_RING_CS"/>
</dbReference>
<dbReference type="CDD" id="cd16521">
    <property type="entry name" value="RING-HC_MKRN"/>
    <property type="match status" value="1"/>
</dbReference>
<keyword evidence="3 5" id="KW-0863">Zinc-finger</keyword>
<accession>A0A8H6HW87</accession>
<reference evidence="9 10" key="1">
    <citation type="submission" date="2020-07" db="EMBL/GenBank/DDBJ databases">
        <title>Comparative genomics of pyrophilous fungi reveals a link between fire events and developmental genes.</title>
        <authorList>
            <consortium name="DOE Joint Genome Institute"/>
            <person name="Steindorff A.S."/>
            <person name="Carver A."/>
            <person name="Calhoun S."/>
            <person name="Stillman K."/>
            <person name="Liu H."/>
            <person name="Lipzen A."/>
            <person name="Pangilinan J."/>
            <person name="Labutti K."/>
            <person name="Bruns T.D."/>
            <person name="Grigoriev I.V."/>
        </authorList>
    </citation>
    <scope>NUCLEOTIDE SEQUENCE [LARGE SCALE GENOMIC DNA]</scope>
    <source>
        <strain evidence="9 10">CBS 144469</strain>
    </source>
</reference>
<feature type="compositionally biased region" description="Basic and acidic residues" evidence="6">
    <location>
        <begin position="108"/>
        <end position="117"/>
    </location>
</feature>
<evidence type="ECO:0000256" key="3">
    <source>
        <dbReference type="ARBA" id="ARBA00022771"/>
    </source>
</evidence>
<gene>
    <name evidence="9" type="ORF">DFP72DRAFT_1046829</name>
</gene>
<feature type="domain" description="C3H1-type" evidence="8">
    <location>
        <begin position="24"/>
        <end position="51"/>
    </location>
</feature>
<feature type="domain" description="C3H1-type" evidence="8">
    <location>
        <begin position="214"/>
        <end position="247"/>
    </location>
</feature>
<dbReference type="GO" id="GO:0061630">
    <property type="term" value="F:ubiquitin protein ligase activity"/>
    <property type="evidence" value="ECO:0007669"/>
    <property type="project" value="InterPro"/>
</dbReference>
<keyword evidence="4 5" id="KW-0862">Zinc</keyword>
<evidence type="ECO:0000259" key="8">
    <source>
        <dbReference type="PROSITE" id="PS50103"/>
    </source>
</evidence>
<feature type="domain" description="RING-type" evidence="7">
    <location>
        <begin position="133"/>
        <end position="184"/>
    </location>
</feature>